<keyword evidence="1" id="KW-0812">Transmembrane</keyword>
<feature type="transmembrane region" description="Helical" evidence="1">
    <location>
        <begin position="120"/>
        <end position="141"/>
    </location>
</feature>
<dbReference type="AlphaFoldDB" id="A0A7X3K4X5"/>
<feature type="transmembrane region" description="Helical" evidence="1">
    <location>
        <begin position="88"/>
        <end position="108"/>
    </location>
</feature>
<evidence type="ECO:0008006" key="4">
    <source>
        <dbReference type="Google" id="ProtNLM"/>
    </source>
</evidence>
<sequence>MAMREKVAWIAVTTSLVIFGWYFWSAWADFAARQLDGDILFWRFLWCFGIALVIMLPAAIIAARLGGQAFDPPADEMEVRIEAISNRFGLALLEILLVTIVLASKWITDIARADFTLDPVGATAIMLVNLILFVTAFAAVVREIIVIIQYRRYA</sequence>
<evidence type="ECO:0000313" key="2">
    <source>
        <dbReference type="EMBL" id="MVT00491.1"/>
    </source>
</evidence>
<evidence type="ECO:0000256" key="1">
    <source>
        <dbReference type="SAM" id="Phobius"/>
    </source>
</evidence>
<organism evidence="2 3">
    <name type="scientific">Devosia marina</name>
    <dbReference type="NCBI Taxonomy" id="2683198"/>
    <lineage>
        <taxon>Bacteria</taxon>
        <taxon>Pseudomonadati</taxon>
        <taxon>Pseudomonadota</taxon>
        <taxon>Alphaproteobacteria</taxon>
        <taxon>Hyphomicrobiales</taxon>
        <taxon>Devosiaceae</taxon>
        <taxon>Devosia</taxon>
    </lineage>
</organism>
<accession>A0A7X3K4X5</accession>
<dbReference type="EMBL" id="WQRF01000007">
    <property type="protein sequence ID" value="MVT00491.1"/>
    <property type="molecule type" value="Genomic_DNA"/>
</dbReference>
<protein>
    <recommendedName>
        <fullName evidence="4">DUF2975 domain-containing protein</fullName>
    </recommendedName>
</protein>
<evidence type="ECO:0000313" key="3">
    <source>
        <dbReference type="Proteomes" id="UP000438106"/>
    </source>
</evidence>
<dbReference type="Proteomes" id="UP000438106">
    <property type="component" value="Unassembled WGS sequence"/>
</dbReference>
<feature type="transmembrane region" description="Helical" evidence="1">
    <location>
        <begin position="39"/>
        <end position="67"/>
    </location>
</feature>
<name>A0A7X3K4X5_9HYPH</name>
<comment type="caution">
    <text evidence="2">The sequence shown here is derived from an EMBL/GenBank/DDBJ whole genome shotgun (WGS) entry which is preliminary data.</text>
</comment>
<keyword evidence="1" id="KW-1133">Transmembrane helix</keyword>
<keyword evidence="1" id="KW-0472">Membrane</keyword>
<dbReference type="RefSeq" id="WP_157291277.1">
    <property type="nucleotide sequence ID" value="NZ_WQRF01000007.1"/>
</dbReference>
<gene>
    <name evidence="2" type="ORF">GO014_15815</name>
</gene>
<feature type="transmembrane region" description="Helical" evidence="1">
    <location>
        <begin position="7"/>
        <end position="27"/>
    </location>
</feature>
<reference evidence="2 3" key="1">
    <citation type="submission" date="2019-12" db="EMBL/GenBank/DDBJ databases">
        <title>Devosia maris sp. nov., isolated from the deep seawater.</title>
        <authorList>
            <person name="Liu Y."/>
        </authorList>
    </citation>
    <scope>NUCLEOTIDE SEQUENCE [LARGE SCALE GENOMIC DNA]</scope>
    <source>
        <strain evidence="2 3">L53-10-65</strain>
    </source>
</reference>
<keyword evidence="3" id="KW-1185">Reference proteome</keyword>
<proteinExistence type="predicted"/>